<reference evidence="1" key="1">
    <citation type="submission" date="2023-10" db="EMBL/GenBank/DDBJ databases">
        <title>Genome assembly of Pristionchus species.</title>
        <authorList>
            <person name="Yoshida K."/>
            <person name="Sommer R.J."/>
        </authorList>
    </citation>
    <scope>NUCLEOTIDE SEQUENCE</scope>
    <source>
        <strain evidence="1">RS0144</strain>
    </source>
</reference>
<name>A0AAV5TUP2_9BILA</name>
<dbReference type="AlphaFoldDB" id="A0AAV5TUP2"/>
<sequence length="95" mass="9972">DKLTPEVIEKLKAGRAKLKANPALIDNAIAKLNPEAQAPAKKFRDLLLSDETDLAKFHAAGQEIKAGLSDEVKAALKAHEAEIAAALGLPLPPSA</sequence>
<evidence type="ECO:0000313" key="2">
    <source>
        <dbReference type="Proteomes" id="UP001432027"/>
    </source>
</evidence>
<feature type="non-terminal residue" evidence="1">
    <location>
        <position position="1"/>
    </location>
</feature>
<gene>
    <name evidence="1" type="ORF">PENTCL1PPCAC_20400</name>
</gene>
<protein>
    <submittedName>
        <fullName evidence="1">Uncharacterized protein</fullName>
    </submittedName>
</protein>
<organism evidence="1 2">
    <name type="scientific">Pristionchus entomophagus</name>
    <dbReference type="NCBI Taxonomy" id="358040"/>
    <lineage>
        <taxon>Eukaryota</taxon>
        <taxon>Metazoa</taxon>
        <taxon>Ecdysozoa</taxon>
        <taxon>Nematoda</taxon>
        <taxon>Chromadorea</taxon>
        <taxon>Rhabditida</taxon>
        <taxon>Rhabditina</taxon>
        <taxon>Diplogasteromorpha</taxon>
        <taxon>Diplogasteroidea</taxon>
        <taxon>Neodiplogasteridae</taxon>
        <taxon>Pristionchus</taxon>
    </lineage>
</organism>
<evidence type="ECO:0000313" key="1">
    <source>
        <dbReference type="EMBL" id="GMS98225.1"/>
    </source>
</evidence>
<comment type="caution">
    <text evidence="1">The sequence shown here is derived from an EMBL/GenBank/DDBJ whole genome shotgun (WGS) entry which is preliminary data.</text>
</comment>
<keyword evidence="2" id="KW-1185">Reference proteome</keyword>
<proteinExistence type="predicted"/>
<dbReference type="EMBL" id="BTSX01000005">
    <property type="protein sequence ID" value="GMS98225.1"/>
    <property type="molecule type" value="Genomic_DNA"/>
</dbReference>
<dbReference type="Proteomes" id="UP001432027">
    <property type="component" value="Unassembled WGS sequence"/>
</dbReference>
<accession>A0AAV5TUP2</accession>